<dbReference type="FunFam" id="2.40.70.10:FF:000088">
    <property type="entry name" value="Eukaryotic aspartyl protease family protein"/>
    <property type="match status" value="2"/>
</dbReference>
<dbReference type="GO" id="GO:0004190">
    <property type="term" value="F:aspartic-type endopeptidase activity"/>
    <property type="evidence" value="ECO:0007669"/>
    <property type="project" value="InterPro"/>
</dbReference>
<dbReference type="InterPro" id="IPR032861">
    <property type="entry name" value="TAXi_N"/>
</dbReference>
<dbReference type="Gene3D" id="2.40.70.10">
    <property type="entry name" value="Acid Proteases"/>
    <property type="match status" value="14"/>
</dbReference>
<proteinExistence type="inferred from homology"/>
<feature type="domain" description="Peptidase A1" evidence="3">
    <location>
        <begin position="99"/>
        <end position="448"/>
    </location>
</feature>
<dbReference type="FunFam" id="2.40.70.10:FF:000075">
    <property type="entry name" value="Putative xylanase inhibitor"/>
    <property type="match status" value="3"/>
</dbReference>
<evidence type="ECO:0000259" key="3">
    <source>
        <dbReference type="PROSITE" id="PS51767"/>
    </source>
</evidence>
<evidence type="ECO:0000256" key="2">
    <source>
        <dbReference type="ARBA" id="ARBA00022729"/>
    </source>
</evidence>
<dbReference type="EnsemblPlants" id="ONIVA01G49220.1">
    <property type="protein sequence ID" value="ONIVA01G49220.1"/>
    <property type="gene ID" value="ONIVA01G49220"/>
</dbReference>
<dbReference type="Pfam" id="PF14543">
    <property type="entry name" value="TAXi_N"/>
    <property type="match status" value="7"/>
</dbReference>
<dbReference type="CDD" id="cd05489">
    <property type="entry name" value="xylanase_inhibitor_I_like"/>
    <property type="match status" value="6"/>
</dbReference>
<dbReference type="InterPro" id="IPR021109">
    <property type="entry name" value="Peptidase_aspartic_dom_sf"/>
</dbReference>
<dbReference type="PANTHER" id="PTHR47965">
    <property type="entry name" value="ASPARTYL PROTEASE-RELATED"/>
    <property type="match status" value="1"/>
</dbReference>
<keyword evidence="2" id="KW-0732">Signal</keyword>
<evidence type="ECO:0000313" key="5">
    <source>
        <dbReference type="Proteomes" id="UP000006591"/>
    </source>
</evidence>
<evidence type="ECO:0000313" key="4">
    <source>
        <dbReference type="EnsemblPlants" id="ONIVA01G49220.1"/>
    </source>
</evidence>
<dbReference type="InterPro" id="IPR001461">
    <property type="entry name" value="Aspartic_peptidase_A1"/>
</dbReference>
<reference evidence="4" key="2">
    <citation type="submission" date="2018-04" db="EMBL/GenBank/DDBJ databases">
        <title>OnivRS2 (Oryza nivara Reference Sequence Version 2).</title>
        <authorList>
            <person name="Zhang J."/>
            <person name="Kudrna D."/>
            <person name="Lee S."/>
            <person name="Talag J."/>
            <person name="Rajasekar S."/>
            <person name="Welchert J."/>
            <person name="Hsing Y.-I."/>
            <person name="Wing R.A."/>
        </authorList>
    </citation>
    <scope>NUCLEOTIDE SEQUENCE [LARGE SCALE GENOMIC DNA]</scope>
</reference>
<dbReference type="SUPFAM" id="SSF50630">
    <property type="entry name" value="Acid proteases"/>
    <property type="match status" value="7"/>
</dbReference>
<reference evidence="4" key="1">
    <citation type="submission" date="2015-04" db="UniProtKB">
        <authorList>
            <consortium name="EnsemblPlants"/>
        </authorList>
    </citation>
    <scope>IDENTIFICATION</scope>
    <source>
        <strain evidence="4">SL10</strain>
    </source>
</reference>
<dbReference type="PROSITE" id="PS51767">
    <property type="entry name" value="PEPTIDASE_A1"/>
    <property type="match status" value="4"/>
</dbReference>
<dbReference type="Proteomes" id="UP000006591">
    <property type="component" value="Chromosome 1"/>
</dbReference>
<dbReference type="Pfam" id="PF14541">
    <property type="entry name" value="TAXi_C"/>
    <property type="match status" value="7"/>
</dbReference>
<name>A0A0E0FYI4_ORYNI</name>
<feature type="domain" description="Peptidase A1" evidence="3">
    <location>
        <begin position="501"/>
        <end position="855"/>
    </location>
</feature>
<accession>A0A0E0FYI4</accession>
<dbReference type="InterPro" id="IPR032799">
    <property type="entry name" value="TAXi_C"/>
</dbReference>
<evidence type="ECO:0000256" key="1">
    <source>
        <dbReference type="ARBA" id="ARBA00007447"/>
    </source>
</evidence>
<feature type="domain" description="Peptidase A1" evidence="3">
    <location>
        <begin position="2485"/>
        <end position="2850"/>
    </location>
</feature>
<comment type="similarity">
    <text evidence="1">Belongs to the peptidase A1 family.</text>
</comment>
<dbReference type="InterPro" id="IPR033868">
    <property type="entry name" value="Xylanase_inhibitor_I-like"/>
</dbReference>
<keyword evidence="5" id="KW-1185">Reference proteome</keyword>
<protein>
    <recommendedName>
        <fullName evidence="3">Peptidase A1 domain-containing protein</fullName>
    </recommendedName>
</protein>
<dbReference type="GO" id="GO:0006508">
    <property type="term" value="P:proteolysis"/>
    <property type="evidence" value="ECO:0007669"/>
    <property type="project" value="InterPro"/>
</dbReference>
<feature type="domain" description="Peptidase A1" evidence="3">
    <location>
        <begin position="2068"/>
        <end position="2435"/>
    </location>
</feature>
<dbReference type="PANTHER" id="PTHR47965:SF17">
    <property type="entry name" value="OS01G0936900 PROTEIN"/>
    <property type="match status" value="1"/>
</dbReference>
<organism evidence="4">
    <name type="scientific">Oryza nivara</name>
    <name type="common">Indian wild rice</name>
    <name type="synonym">Oryza sativa f. spontanea</name>
    <dbReference type="NCBI Taxonomy" id="4536"/>
    <lineage>
        <taxon>Eukaryota</taxon>
        <taxon>Viridiplantae</taxon>
        <taxon>Streptophyta</taxon>
        <taxon>Embryophyta</taxon>
        <taxon>Tracheophyta</taxon>
        <taxon>Spermatophyta</taxon>
        <taxon>Magnoliopsida</taxon>
        <taxon>Liliopsida</taxon>
        <taxon>Poales</taxon>
        <taxon>Poaceae</taxon>
        <taxon>BOP clade</taxon>
        <taxon>Oryzoideae</taxon>
        <taxon>Oryzeae</taxon>
        <taxon>Oryzinae</taxon>
        <taxon>Oryza</taxon>
    </lineage>
</organism>
<dbReference type="InterPro" id="IPR033121">
    <property type="entry name" value="PEPTIDASE_A1"/>
</dbReference>
<dbReference type="Gramene" id="ONIVA01G49220.1">
    <property type="protein sequence ID" value="ONIVA01G49220.1"/>
    <property type="gene ID" value="ONIVA01G49220"/>
</dbReference>
<sequence>MKYSYRDKQPKDQRTRQSVGILLRTENINKRGKTKKSSTCMSIPVISEYAAILSEFEQAFALGRFENQQILVLNGLAIFPFDYLQASPSPAIQALVAPITKDTKTGLHTLSISNKNYLLDLSGQLLWSPCSPSHPTVPCSSGECAAASGAHKSCNNGGRACTARPTNPVTGERAVGDLTLADIVANATDGKTLTSEVTVRGVVSSCAPGSLLRSLPAMAAGDAGLGRGGVSLPTQLYSKLSLKRQFAVCLPSTAAAPGVAFFGGGPYNLMPPTLFDASTVLSYTDLARSPTNPSAYSIKLRGIAMNQEAVHLPPGALSRGGGVTLDTAAPYTVLRRDVYRPFVAAFAKATARIPRMPSVAPFELCFNSSALGFTRVGYAVAPIDLVTSGGRNWTVFGSNSLAQVASDTACLAFVDGGRAARSAVTVGAFQMENNFLLFDEAASRLGYKHYDCAMPPRHGNLAAVAVAATLLLLLASPPPSCAAAAPRRRDPVVVPVTRDPATSLYTIPVRYYDNLVVDLAGPLVWSTCAADHLPASLSCQDPTCVLANAYRSPTCNVTGGGGDCSKNVCTAYPYNPVTGQCAAGNLAHTRFIANTTNGKNPLIQVSVKAVAACAPKKLLARLPRGATGVAGLAASGLALPAQVASSQGVAGKFLLCLPRLGYGQGVAIFGGGPIYLGEGLPDFTTTLEYTPLVAKRDNPGYYVTANAIALDEARLPLPRGALAAGGVALHTTVPFGQLRQDVFRPFVREFEKGLNRSDAKVAAVAPFPLCYNASMLWNTRIGYFVPAVRLMLAGGKNYTMTGTNSMVDVKGGKACLAFVEMKSGDAGSPAVILGGFQMENMLLQFDSEKKRLGFARLPFYTSCTMSLHLLLAVSLCVALASSLPWAAASANGNGNGKPLVAAITKDAATSLYTVPIKDGRPLVLDLAGALVWTSCAAAHPTLECHHHFCMHAHSYHPPGCPHNGYGRADVEDPFRCKCTAHPYNPFSGESATADLTRTRLSANATDGKNPLYPVSFAAVTSCAPDSLLAKLPAGAVGVAGLARTRLALQAQVARSQKVANKFALCLPSGGGGDGVAIFGGGPLFLLPPGRPDVAATLAGETPLHRNKDLPGYFISATKIAVNQEQVQLYTQEPLVVELCTRIPYTALRPDVYRAVVDAFARATAGRKRVTPPAAAAPPFELCYDSRELGSTRLGYAVPQIDLVLEGGKNWTVFGGNSMAQVSDNTACLAVVKVKGEKGSPPPPAAIIGGFQMENNLVAKSKGKPLLLVVISFLAVLPWHTLASGGGGKPLVTAVTKDGATKLYTIAVKDGHPLALDLSGELVWSTCDASHSTVLPYERECVEANRYTPPSCWMQYGGAGGDYRYGNKCTAHPYNGVTGRCAPGDLTRTALAADATNGSNPLYPVTFPAVASCAPGSLLASLPAGAVGVAGLGRSDLALHAQVAATQNVAKKFALCLPSVAVFGGGPFVLIFPYSRPDIMQKLSYTALRRSPELAGGNGGGYYITAKSIEVNHHQVPLPNHGAPLVVQLSSMVPYTELRPDVYGPFVKAWDEILQWPKKVAPPVAPFELCYESRTIGSNRLGYAVPDININLEDGAAWYIFGGNSLVQVDDATACFAFVEMRPEKVGYGPAVVIGGHQMEHNLVVFDEEKQQLGFSGLLFGLQTTCSNFNFTDTSTSLYTMSIKTGSRLVLDLGGPLLWSTCLAAHSTVPCRSDVCAAAAVQDNPWNCSSSTDGRGSDGGGGRGLCACSAYPYNPLNGQCARGDVTTTPMLANVTDGVNPLYPVAFPVHAACAPGALLGSLPSGAVGVAGLSGAPLSLPSQVAASLKVERKFALCLPGGGGTGAAIFGGGPFHLLVVPEEFGMVSNGLSYISYLRNPKNGGFYLDVVGIAVNHRGADVPPDSLALDAGTGHGGVMLSTVAPYTALRPDIYRAVIEAIDAELRLIARAPPSWPFERCYQRSAMWWTRVGPPLATVDLMLRSGGNWTFFGSNMIVQVNEETLCFAIVEMGPTPAMDESPAVIIGGQPAGVRSGEGEAGIDWPALLDPDYVQQLQLQLGDSPIVARLGKDAATSLYTVSVGGAPLVVDLAGPLLWSTCPPAHRTVPCSSSVCKVANWYRSPASCPYSDGGRPGSGDRGCACAAYPYNPVSGQCGRGDVAAVPLAANATDGKNPLFPVSFSAFASCAPSGLLASLPSGVAGVAGMSRLPLSLPSQVASSLKVERQFALCLPASGGGGDGAAIFGGGPFQLLAAPPMEITEGLRRNPVPLLKNPKNGAYYLRVTGIAVNLEAVPIPPRALDLDVRRGTGGVTLSTVASYTTLRPDVYRALLGAFDAATSGIPRAAAVRPFETCYRASALGTTRLGFAVANIDLVLGGSRNWTLPGGSSLVQVDEQTVCFAFLEMMGTSPAAADSPAIVIGGFQMENNLLLFDLEKGTLGISSLLSGLRTGYKIALVLSLLAAALLCALAAGDGQHRPPSKPILTRLAKDPSTSLYTASVKNGGGQLVLDLAGPLVWSTCPGKHRTIPCGAGVCAVANRNHRPNCPYTAAGSNGGDGGRCACSATAYNPASGQCGYGDLTTVQLSANATDGKNPLFQVWLSAVASCAPQPLLDSLPAGAAGIAGLSRAPLSLPLQVAGQLKVEKKFALCLPTAGDVGAAIFGGGPFWLQAAPPQQVSDRLRYTPLLKNPKNTAYYIGVTGVAVNSVQVPLPPGALSLSARQGTGGVAVSTATPYTALRSDIYRPVRDAFAAATAGLARAPAAGPFDLCYQKSALPPTRIGPYTASVDLMLAGGQNWTIVGASAVVEVSQEAACFAFVDMGAAAAPAVDHSPAVIIGGHQMEDNLVVFDLEKWQFGFSGLLLGTMTRCGNFDFSIGSQ</sequence>
<dbReference type="eggNOG" id="KOG1339">
    <property type="taxonomic scope" value="Eukaryota"/>
</dbReference>
<dbReference type="STRING" id="4536.A0A0E0FYI4"/>